<feature type="transmembrane region" description="Helical" evidence="3">
    <location>
        <begin position="57"/>
        <end position="75"/>
    </location>
</feature>
<evidence type="ECO:0000256" key="3">
    <source>
        <dbReference type="RuleBase" id="RU369025"/>
    </source>
</evidence>
<dbReference type="InterPro" id="IPR045275">
    <property type="entry name" value="MscS_archaea/bacteria_type"/>
</dbReference>
<feature type="transmembrane region" description="Helical" evidence="3">
    <location>
        <begin position="20"/>
        <end position="37"/>
    </location>
</feature>
<comment type="function">
    <text evidence="3">Mechanosensitive channel that participates in the regulation of osmotic pressure changes within the cell, opening in response to stretch forces in the membrane lipid bilayer, without the need for other proteins. Contributes to normal resistance to hypoosmotic shock. Forms an ion channel of 1.0 nanosiemens conductance with a slight preference for anions.</text>
</comment>
<gene>
    <name evidence="5" type="ORF">DKT75_18955</name>
</gene>
<evidence type="ECO:0000313" key="6">
    <source>
        <dbReference type="Proteomes" id="UP000245506"/>
    </source>
</evidence>
<comment type="caution">
    <text evidence="5">The sequence shown here is derived from an EMBL/GenBank/DDBJ whole genome shotgun (WGS) entry which is preliminary data.</text>
</comment>
<evidence type="ECO:0000259" key="4">
    <source>
        <dbReference type="Pfam" id="PF00924"/>
    </source>
</evidence>
<dbReference type="Pfam" id="PF00924">
    <property type="entry name" value="MS_channel_2nd"/>
    <property type="match status" value="1"/>
</dbReference>
<keyword evidence="3" id="KW-0997">Cell inner membrane</keyword>
<dbReference type="AlphaFoldDB" id="A0A317CC89"/>
<keyword evidence="2" id="KW-1003">Cell membrane</keyword>
<dbReference type="GO" id="GO:0008381">
    <property type="term" value="F:mechanosensitive monoatomic ion channel activity"/>
    <property type="evidence" value="ECO:0007669"/>
    <property type="project" value="InterPro"/>
</dbReference>
<dbReference type="SUPFAM" id="SSF82689">
    <property type="entry name" value="Mechanosensitive channel protein MscS (YggB), C-terminal domain"/>
    <property type="match status" value="1"/>
</dbReference>
<evidence type="ECO:0000256" key="1">
    <source>
        <dbReference type="ARBA" id="ARBA00004651"/>
    </source>
</evidence>
<dbReference type="InterPro" id="IPR006685">
    <property type="entry name" value="MscS_channel_2nd"/>
</dbReference>
<keyword evidence="3" id="KW-1133">Transmembrane helix</keyword>
<sequence length="374" mass="42186">MSEFLQNSWQQLSHLSTLEYILLASCILLITTARLIFKHIFRLPVDSNQYSNKLQTFRDIAFLTIAAIVLNRLIFSDASHDSVATKLLGIIIIIFCAFWTVQILHFLIRRQYGQNTEVSGQKIITDSYNSRLLSVLVTVLVVIFSIISIVQLLGLDSLLEAGGVIGFIGVMLALTQGAWAPDIISGLVILNSDLLNSGEIVEIDDGKIVGQVFRIKLFHTELLDLVHNNRILIKNAKLRDMTIHNLSKFSSARGYREKLVFKIGYDADVAEVKALFERTYELALTDSEIAIEGDHALEIRVQDTGDYAVEWAVFYYTKKVRYMLKTRQLFKELALKESIRSGISLSTPDLYQRIPEVCTVASNSKIEDNLNPNP</sequence>
<dbReference type="OrthoDB" id="6199120at2"/>
<comment type="subcellular location">
    <subcellularLocation>
        <location evidence="3">Cell inner membrane</location>
        <topology evidence="3">Multi-pass membrane protein</topology>
    </subcellularLocation>
    <subcellularLocation>
        <location evidence="1">Cell membrane</location>
        <topology evidence="1">Multi-pass membrane protein</topology>
    </subcellularLocation>
</comment>
<feature type="domain" description="Mechanosensitive ion channel MscS" evidence="4">
    <location>
        <begin position="182"/>
        <end position="248"/>
    </location>
</feature>
<keyword evidence="3" id="KW-0813">Transport</keyword>
<keyword evidence="3" id="KW-0472">Membrane</keyword>
<reference evidence="5 6" key="1">
    <citation type="submission" date="2018-05" db="EMBL/GenBank/DDBJ databases">
        <title>Leucothrix arctica sp. nov., isolated from Arctic seawater.</title>
        <authorList>
            <person name="Choi A."/>
            <person name="Baek K."/>
        </authorList>
    </citation>
    <scope>NUCLEOTIDE SEQUENCE [LARGE SCALE GENOMIC DNA]</scope>
    <source>
        <strain evidence="5 6">IMCC9719</strain>
    </source>
</reference>
<comment type="similarity">
    <text evidence="3">Belongs to the MscS (TC 1.A.23) family.</text>
</comment>
<dbReference type="InterPro" id="IPR011066">
    <property type="entry name" value="MscS_channel_C_sf"/>
</dbReference>
<comment type="caution">
    <text evidence="3">Lacks conserved residue(s) required for the propagation of feature annotation.</text>
</comment>
<dbReference type="PANTHER" id="PTHR30221">
    <property type="entry name" value="SMALL-CONDUCTANCE MECHANOSENSITIVE CHANNEL"/>
    <property type="match status" value="1"/>
</dbReference>
<protein>
    <recommendedName>
        <fullName evidence="3">Small-conductance mechanosensitive channel</fullName>
    </recommendedName>
</protein>
<dbReference type="RefSeq" id="WP_109825756.1">
    <property type="nucleotide sequence ID" value="NZ_QGKL01000042.1"/>
</dbReference>
<proteinExistence type="inferred from homology"/>
<dbReference type="EMBL" id="QGKL01000042">
    <property type="protein sequence ID" value="PWQ93692.1"/>
    <property type="molecule type" value="Genomic_DNA"/>
</dbReference>
<feature type="transmembrane region" description="Helical" evidence="3">
    <location>
        <begin position="161"/>
        <end position="180"/>
    </location>
</feature>
<feature type="transmembrane region" description="Helical" evidence="3">
    <location>
        <begin position="132"/>
        <end position="155"/>
    </location>
</feature>
<organism evidence="5 6">
    <name type="scientific">Leucothrix arctica</name>
    <dbReference type="NCBI Taxonomy" id="1481894"/>
    <lineage>
        <taxon>Bacteria</taxon>
        <taxon>Pseudomonadati</taxon>
        <taxon>Pseudomonadota</taxon>
        <taxon>Gammaproteobacteria</taxon>
        <taxon>Thiotrichales</taxon>
        <taxon>Thiotrichaceae</taxon>
        <taxon>Leucothrix</taxon>
    </lineage>
</organism>
<feature type="transmembrane region" description="Helical" evidence="3">
    <location>
        <begin position="87"/>
        <end position="108"/>
    </location>
</feature>
<dbReference type="InterPro" id="IPR010920">
    <property type="entry name" value="LSM_dom_sf"/>
</dbReference>
<keyword evidence="6" id="KW-1185">Reference proteome</keyword>
<evidence type="ECO:0000313" key="5">
    <source>
        <dbReference type="EMBL" id="PWQ93692.1"/>
    </source>
</evidence>
<keyword evidence="3" id="KW-0812">Transmembrane</keyword>
<dbReference type="Proteomes" id="UP000245506">
    <property type="component" value="Unassembled WGS sequence"/>
</dbReference>
<evidence type="ECO:0000256" key="2">
    <source>
        <dbReference type="ARBA" id="ARBA00022475"/>
    </source>
</evidence>
<keyword evidence="3" id="KW-0407">Ion channel</keyword>
<dbReference type="PANTHER" id="PTHR30221:SF1">
    <property type="entry name" value="SMALL-CONDUCTANCE MECHANOSENSITIVE CHANNEL"/>
    <property type="match status" value="1"/>
</dbReference>
<comment type="subunit">
    <text evidence="3">Homoheptamer.</text>
</comment>
<keyword evidence="3" id="KW-0406">Ion transport</keyword>
<accession>A0A317CC89</accession>
<name>A0A317CC89_9GAMM</name>
<dbReference type="SUPFAM" id="SSF50182">
    <property type="entry name" value="Sm-like ribonucleoproteins"/>
    <property type="match status" value="1"/>
</dbReference>
<dbReference type="GO" id="GO:0005886">
    <property type="term" value="C:plasma membrane"/>
    <property type="evidence" value="ECO:0007669"/>
    <property type="project" value="UniProtKB-SubCell"/>
</dbReference>